<reference evidence="1 2" key="1">
    <citation type="submission" date="2019-03" db="EMBL/GenBank/DDBJ databases">
        <title>Single cell metagenomics reveals metabolic interactions within the superorganism composed of flagellate Streblomastix strix and complex community of Bacteroidetes bacteria on its surface.</title>
        <authorList>
            <person name="Treitli S.C."/>
            <person name="Kolisko M."/>
            <person name="Husnik F."/>
            <person name="Keeling P."/>
            <person name="Hampl V."/>
        </authorList>
    </citation>
    <scope>NUCLEOTIDE SEQUENCE [LARGE SCALE GENOMIC DNA]</scope>
    <source>
        <strain evidence="1">ST1C</strain>
    </source>
</reference>
<dbReference type="EMBL" id="SNRW01010305">
    <property type="protein sequence ID" value="KAA6376759.1"/>
    <property type="molecule type" value="Genomic_DNA"/>
</dbReference>
<organism evidence="1 2">
    <name type="scientific">Streblomastix strix</name>
    <dbReference type="NCBI Taxonomy" id="222440"/>
    <lineage>
        <taxon>Eukaryota</taxon>
        <taxon>Metamonada</taxon>
        <taxon>Preaxostyla</taxon>
        <taxon>Oxymonadida</taxon>
        <taxon>Streblomastigidae</taxon>
        <taxon>Streblomastix</taxon>
    </lineage>
</organism>
<gene>
    <name evidence="1" type="ORF">EZS28_027714</name>
</gene>
<sequence length="127" mass="14695">MITGQQIICTTKQSIERVLETLCEDVISEQKIFHSQEVEADECVRIEKKQGTLTCRVLHSPFCNLRENVIQHIGFKCYLKSKKIYQKQQPRAHYSLSRSLKLLAVKKVAIYELELGVSVYIMMNPAH</sequence>
<name>A0A5J4V1Z9_9EUKA</name>
<protein>
    <submittedName>
        <fullName evidence="1">Uncharacterized protein</fullName>
    </submittedName>
</protein>
<dbReference type="Proteomes" id="UP000324800">
    <property type="component" value="Unassembled WGS sequence"/>
</dbReference>
<dbReference type="AlphaFoldDB" id="A0A5J4V1Z9"/>
<proteinExistence type="predicted"/>
<evidence type="ECO:0000313" key="1">
    <source>
        <dbReference type="EMBL" id="KAA6376759.1"/>
    </source>
</evidence>
<comment type="caution">
    <text evidence="1">The sequence shown here is derived from an EMBL/GenBank/DDBJ whole genome shotgun (WGS) entry which is preliminary data.</text>
</comment>
<evidence type="ECO:0000313" key="2">
    <source>
        <dbReference type="Proteomes" id="UP000324800"/>
    </source>
</evidence>
<accession>A0A5J4V1Z9</accession>